<reference evidence="10 11" key="1">
    <citation type="submission" date="2019-03" db="EMBL/GenBank/DDBJ databases">
        <title>Whole genome sequence of Arthrobacter sp JH1-1.</title>
        <authorList>
            <person name="Trinh H.N."/>
        </authorList>
    </citation>
    <scope>NUCLEOTIDE SEQUENCE [LARGE SCALE GENOMIC DNA]</scope>
    <source>
        <strain evidence="10 11">JH1-1</strain>
    </source>
</reference>
<dbReference type="PROSITE" id="PS50928">
    <property type="entry name" value="ABC_TM1"/>
    <property type="match status" value="1"/>
</dbReference>
<dbReference type="EMBL" id="SMRU01000039">
    <property type="protein sequence ID" value="TDF89449.1"/>
    <property type="molecule type" value="Genomic_DNA"/>
</dbReference>
<dbReference type="PANTHER" id="PTHR30193:SF37">
    <property type="entry name" value="INNER MEMBRANE ABC TRANSPORTER PERMEASE PROTEIN YCJO"/>
    <property type="match status" value="1"/>
</dbReference>
<feature type="region of interest" description="Disordered" evidence="8">
    <location>
        <begin position="1"/>
        <end position="30"/>
    </location>
</feature>
<evidence type="ECO:0000256" key="1">
    <source>
        <dbReference type="ARBA" id="ARBA00004651"/>
    </source>
</evidence>
<keyword evidence="6 7" id="KW-0472">Membrane</keyword>
<evidence type="ECO:0000256" key="2">
    <source>
        <dbReference type="ARBA" id="ARBA00022448"/>
    </source>
</evidence>
<dbReference type="PANTHER" id="PTHR30193">
    <property type="entry name" value="ABC TRANSPORTER PERMEASE PROTEIN"/>
    <property type="match status" value="1"/>
</dbReference>
<dbReference type="CDD" id="cd06261">
    <property type="entry name" value="TM_PBP2"/>
    <property type="match status" value="1"/>
</dbReference>
<evidence type="ECO:0000256" key="3">
    <source>
        <dbReference type="ARBA" id="ARBA00022475"/>
    </source>
</evidence>
<organism evidence="10 11">
    <name type="scientific">Arthrobacter terricola</name>
    <dbReference type="NCBI Taxonomy" id="2547396"/>
    <lineage>
        <taxon>Bacteria</taxon>
        <taxon>Bacillati</taxon>
        <taxon>Actinomycetota</taxon>
        <taxon>Actinomycetes</taxon>
        <taxon>Micrococcales</taxon>
        <taxon>Micrococcaceae</taxon>
        <taxon>Arthrobacter</taxon>
    </lineage>
</organism>
<dbReference type="SUPFAM" id="SSF161098">
    <property type="entry name" value="MetI-like"/>
    <property type="match status" value="1"/>
</dbReference>
<sequence length="324" mass="35930">MSVSTSPKTRKVRATVPPRPNKPRRGGASRRAPHWWVPWAFAAPGLALFGLTTGYPLVRSLQISFYQWSVLPGTASQFVGLGNYVRALGDSQFWNSVENAGAYLLMTVPATIAIALAFATLLHRPMPGRTLFRVIYYIPVVTSWVVVSLLFRYLFTTDNGAVNWFIQDIVHVVNGPVPWLEQRWTAMAAVSLLGIWKNLGWCIVVFLAALAGVQQDLYEAAEIDGANAWHKFVYVTFPGIRGTVVFVTIVQIIGAFNVFPSILLMTNGGPAGSTEVPLTYMYKQAFSFLDFGYAAAMSFVLAIIISAVSYLQYRFTREKKEARS</sequence>
<dbReference type="Proteomes" id="UP000295511">
    <property type="component" value="Unassembled WGS sequence"/>
</dbReference>
<dbReference type="GO" id="GO:0005886">
    <property type="term" value="C:plasma membrane"/>
    <property type="evidence" value="ECO:0007669"/>
    <property type="project" value="UniProtKB-SubCell"/>
</dbReference>
<feature type="compositionally biased region" description="Basic residues" evidence="8">
    <location>
        <begin position="21"/>
        <end position="30"/>
    </location>
</feature>
<dbReference type="GO" id="GO:0055085">
    <property type="term" value="P:transmembrane transport"/>
    <property type="evidence" value="ECO:0007669"/>
    <property type="project" value="InterPro"/>
</dbReference>
<dbReference type="AlphaFoldDB" id="A0A4R5K727"/>
<feature type="transmembrane region" description="Helical" evidence="7">
    <location>
        <begin position="232"/>
        <end position="256"/>
    </location>
</feature>
<dbReference type="Gene3D" id="1.10.3720.10">
    <property type="entry name" value="MetI-like"/>
    <property type="match status" value="1"/>
</dbReference>
<evidence type="ECO:0000256" key="5">
    <source>
        <dbReference type="ARBA" id="ARBA00022989"/>
    </source>
</evidence>
<comment type="similarity">
    <text evidence="7">Belongs to the binding-protein-dependent transport system permease family.</text>
</comment>
<evidence type="ECO:0000313" key="10">
    <source>
        <dbReference type="EMBL" id="TDF89449.1"/>
    </source>
</evidence>
<feature type="transmembrane region" description="Helical" evidence="7">
    <location>
        <begin position="100"/>
        <end position="122"/>
    </location>
</feature>
<feature type="transmembrane region" description="Helical" evidence="7">
    <location>
        <begin position="291"/>
        <end position="313"/>
    </location>
</feature>
<evidence type="ECO:0000313" key="11">
    <source>
        <dbReference type="Proteomes" id="UP000295511"/>
    </source>
</evidence>
<keyword evidence="4 7" id="KW-0812">Transmembrane</keyword>
<gene>
    <name evidence="10" type="ORF">E1809_22845</name>
</gene>
<name>A0A4R5K727_9MICC</name>
<keyword evidence="11" id="KW-1185">Reference proteome</keyword>
<keyword evidence="5 7" id="KW-1133">Transmembrane helix</keyword>
<evidence type="ECO:0000256" key="4">
    <source>
        <dbReference type="ARBA" id="ARBA00022692"/>
    </source>
</evidence>
<keyword evidence="3" id="KW-1003">Cell membrane</keyword>
<proteinExistence type="inferred from homology"/>
<feature type="domain" description="ABC transmembrane type-1" evidence="9">
    <location>
        <begin position="93"/>
        <end position="312"/>
    </location>
</feature>
<dbReference type="OrthoDB" id="3362513at2"/>
<feature type="transmembrane region" description="Helical" evidence="7">
    <location>
        <begin position="184"/>
        <end position="211"/>
    </location>
</feature>
<dbReference type="InterPro" id="IPR035906">
    <property type="entry name" value="MetI-like_sf"/>
</dbReference>
<protein>
    <submittedName>
        <fullName evidence="10">Sugar ABC transporter permease</fullName>
    </submittedName>
</protein>
<evidence type="ECO:0000256" key="7">
    <source>
        <dbReference type="RuleBase" id="RU363032"/>
    </source>
</evidence>
<feature type="transmembrane region" description="Helical" evidence="7">
    <location>
        <begin position="134"/>
        <end position="155"/>
    </location>
</feature>
<evidence type="ECO:0000259" key="9">
    <source>
        <dbReference type="PROSITE" id="PS50928"/>
    </source>
</evidence>
<dbReference type="InterPro" id="IPR051393">
    <property type="entry name" value="ABC_transporter_permease"/>
</dbReference>
<feature type="transmembrane region" description="Helical" evidence="7">
    <location>
        <begin position="36"/>
        <end position="58"/>
    </location>
</feature>
<comment type="subcellular location">
    <subcellularLocation>
        <location evidence="1 7">Cell membrane</location>
        <topology evidence="1 7">Multi-pass membrane protein</topology>
    </subcellularLocation>
</comment>
<accession>A0A4R5K727</accession>
<keyword evidence="2 7" id="KW-0813">Transport</keyword>
<dbReference type="Pfam" id="PF00528">
    <property type="entry name" value="BPD_transp_1"/>
    <property type="match status" value="1"/>
</dbReference>
<evidence type="ECO:0000256" key="6">
    <source>
        <dbReference type="ARBA" id="ARBA00023136"/>
    </source>
</evidence>
<dbReference type="InterPro" id="IPR000515">
    <property type="entry name" value="MetI-like"/>
</dbReference>
<evidence type="ECO:0000256" key="8">
    <source>
        <dbReference type="SAM" id="MobiDB-lite"/>
    </source>
</evidence>
<comment type="caution">
    <text evidence="10">The sequence shown here is derived from an EMBL/GenBank/DDBJ whole genome shotgun (WGS) entry which is preliminary data.</text>
</comment>